<protein>
    <submittedName>
        <fullName evidence="1">Uncharacterized protein</fullName>
    </submittedName>
</protein>
<dbReference type="RefSeq" id="WP_106290499.1">
    <property type="nucleotide sequence ID" value="NZ_CAWNTC010000156.1"/>
</dbReference>
<sequence>MNDTITLSKSSLIKLVDLIFRPNPDDDGDPGNPFGPYGPGGPVLRDLIAAGLLNPGVIRLRPPPLPYRSVLDAREVIDRAFSQYQFAEMLGDSEQSEKIISATRSQIQEFVDEYCGNGKPKWPRPRKLDAVELQPIDLVVAGVQFQKMADLAVDNPLSEDLVAVADKLFEVGLKRLG</sequence>
<evidence type="ECO:0000313" key="2">
    <source>
        <dbReference type="Proteomes" id="UP000238762"/>
    </source>
</evidence>
<gene>
    <name evidence="1" type="ORF">C7B64_19535</name>
</gene>
<reference evidence="1 2" key="2">
    <citation type="submission" date="2018-03" db="EMBL/GenBank/DDBJ databases">
        <title>The ancient ancestry and fast evolution of plastids.</title>
        <authorList>
            <person name="Moore K.R."/>
            <person name="Magnabosco C."/>
            <person name="Momper L."/>
            <person name="Gold D.A."/>
            <person name="Bosak T."/>
            <person name="Fournier G.P."/>
        </authorList>
    </citation>
    <scope>NUCLEOTIDE SEQUENCE [LARGE SCALE GENOMIC DNA]</scope>
    <source>
        <strain evidence="1 2">CCAP 1448/3</strain>
    </source>
</reference>
<dbReference type="Proteomes" id="UP000238762">
    <property type="component" value="Unassembled WGS sequence"/>
</dbReference>
<organism evidence="1 2">
    <name type="scientific">Merismopedia glauca CCAP 1448/3</name>
    <dbReference type="NCBI Taxonomy" id="1296344"/>
    <lineage>
        <taxon>Bacteria</taxon>
        <taxon>Bacillati</taxon>
        <taxon>Cyanobacteriota</taxon>
        <taxon>Cyanophyceae</taxon>
        <taxon>Synechococcales</taxon>
        <taxon>Merismopediaceae</taxon>
        <taxon>Merismopedia</taxon>
    </lineage>
</organism>
<proteinExistence type="predicted"/>
<dbReference type="EMBL" id="PVWJ01000123">
    <property type="protein sequence ID" value="PSB01212.1"/>
    <property type="molecule type" value="Genomic_DNA"/>
</dbReference>
<accession>A0A2T1BYY4</accession>
<name>A0A2T1BYY4_9CYAN</name>
<comment type="caution">
    <text evidence="1">The sequence shown here is derived from an EMBL/GenBank/DDBJ whole genome shotgun (WGS) entry which is preliminary data.</text>
</comment>
<dbReference type="AlphaFoldDB" id="A0A2T1BYY4"/>
<reference evidence="1 2" key="1">
    <citation type="submission" date="2018-02" db="EMBL/GenBank/DDBJ databases">
        <authorList>
            <person name="Cohen D.B."/>
            <person name="Kent A.D."/>
        </authorList>
    </citation>
    <scope>NUCLEOTIDE SEQUENCE [LARGE SCALE GENOMIC DNA]</scope>
    <source>
        <strain evidence="1 2">CCAP 1448/3</strain>
    </source>
</reference>
<keyword evidence="2" id="KW-1185">Reference proteome</keyword>
<dbReference type="OrthoDB" id="8899365at2"/>
<evidence type="ECO:0000313" key="1">
    <source>
        <dbReference type="EMBL" id="PSB01212.1"/>
    </source>
</evidence>